<protein>
    <submittedName>
        <fullName evidence="1">Unannotated protein</fullName>
    </submittedName>
</protein>
<dbReference type="GO" id="GO:0033194">
    <property type="term" value="P:response to hydroperoxide"/>
    <property type="evidence" value="ECO:0007669"/>
    <property type="project" value="TreeGrafter"/>
</dbReference>
<dbReference type="Pfam" id="PF03883">
    <property type="entry name" value="H2O2_YaaD"/>
    <property type="match status" value="1"/>
</dbReference>
<dbReference type="AlphaFoldDB" id="A0A6J7ES58"/>
<organism evidence="1">
    <name type="scientific">freshwater metagenome</name>
    <dbReference type="NCBI Taxonomy" id="449393"/>
    <lineage>
        <taxon>unclassified sequences</taxon>
        <taxon>metagenomes</taxon>
        <taxon>ecological metagenomes</taxon>
    </lineage>
</organism>
<dbReference type="PANTHER" id="PTHR30283:SF4">
    <property type="entry name" value="PEROXIDE STRESS RESISTANCE PROTEIN YAAA"/>
    <property type="match status" value="1"/>
</dbReference>
<dbReference type="InterPro" id="IPR005583">
    <property type="entry name" value="YaaA"/>
</dbReference>
<gene>
    <name evidence="1" type="ORF">UFOPK3376_01876</name>
</gene>
<name>A0A6J7ES58_9ZZZZ</name>
<dbReference type="EMBL" id="CAFBLP010000048">
    <property type="protein sequence ID" value="CAB4884010.1"/>
    <property type="molecule type" value="Genomic_DNA"/>
</dbReference>
<evidence type="ECO:0000313" key="1">
    <source>
        <dbReference type="EMBL" id="CAB4884010.1"/>
    </source>
</evidence>
<accession>A0A6J7ES58</accession>
<sequence length="254" mass="27297">MATHPIAILLPPSEGKAPGGAPTAWQPTNGVFGAALGDQRRLLAQALAAASGGDEKLLGVGGKHLDAAQRANAVLIGSPAWPASQRYTGVVWDHLDLASMPLAVSRRASRSVFVLSGLLGVVAVDDPTPEYRLKMGARLAPFGVLSAWWRTSLSDALNEALAKRVVIDLLPNEHRAAWVPTPDHYRECVRVTFVERDGKVAGHDAKAAKGSLARHVLMEGGDPVAALHTWRSDRFDLDITWLGEPRRPRVRATR</sequence>
<dbReference type="GO" id="GO:0005829">
    <property type="term" value="C:cytosol"/>
    <property type="evidence" value="ECO:0007669"/>
    <property type="project" value="TreeGrafter"/>
</dbReference>
<proteinExistence type="predicted"/>
<dbReference type="PANTHER" id="PTHR30283">
    <property type="entry name" value="PEROXIDE STRESS RESPONSE PROTEIN YAAA"/>
    <property type="match status" value="1"/>
</dbReference>
<reference evidence="1" key="1">
    <citation type="submission" date="2020-05" db="EMBL/GenBank/DDBJ databases">
        <authorList>
            <person name="Chiriac C."/>
            <person name="Salcher M."/>
            <person name="Ghai R."/>
            <person name="Kavagutti S V."/>
        </authorList>
    </citation>
    <scope>NUCLEOTIDE SEQUENCE</scope>
</reference>